<dbReference type="OrthoDB" id="2929534at2"/>
<proteinExistence type="predicted"/>
<gene>
    <name evidence="1" type="ORF">DQX05_14330</name>
</gene>
<dbReference type="EMBL" id="QYZD01000012">
    <property type="protein sequence ID" value="RJG23055.1"/>
    <property type="molecule type" value="Genomic_DNA"/>
</dbReference>
<evidence type="ECO:0000313" key="1">
    <source>
        <dbReference type="EMBL" id="RJG23055.1"/>
    </source>
</evidence>
<name>A0A3A3H251_PANTH</name>
<dbReference type="Proteomes" id="UP000266177">
    <property type="component" value="Unassembled WGS sequence"/>
</dbReference>
<reference evidence="1 2" key="1">
    <citation type="submission" date="2018-09" db="EMBL/GenBank/DDBJ databases">
        <title>Paenibacillus SK2017-BO5.</title>
        <authorList>
            <person name="Piskunova J.V."/>
            <person name="Dubiley S.A."/>
            <person name="Severinov K.V."/>
        </authorList>
    </citation>
    <scope>NUCLEOTIDE SEQUENCE [LARGE SCALE GENOMIC DNA]</scope>
    <source>
        <strain evidence="1 2">BO5</strain>
    </source>
</reference>
<sequence length="121" mass="13486">MAYELEYIFSNILVKDEKTGVYLVNEEELKNSHYTEEEQERFLKYAKQLMNQGDYSLNNTFDKCMQDLLGITSAVWDEIKSYIDAGQYLAAAGAILLAAQIAVNPITIALFVATCGPSSAS</sequence>
<protein>
    <submittedName>
        <fullName evidence="1">Uncharacterized protein</fullName>
    </submittedName>
</protein>
<organism evidence="1 2">
    <name type="scientific">Paenibacillus thiaminolyticus</name>
    <name type="common">Bacillus thiaminolyticus</name>
    <dbReference type="NCBI Taxonomy" id="49283"/>
    <lineage>
        <taxon>Bacteria</taxon>
        <taxon>Bacillati</taxon>
        <taxon>Bacillota</taxon>
        <taxon>Bacilli</taxon>
        <taxon>Bacillales</taxon>
        <taxon>Paenibacillaceae</taxon>
        <taxon>Paenibacillus</taxon>
    </lineage>
</organism>
<accession>A0A3A3H251</accession>
<dbReference type="RefSeq" id="WP_119794265.1">
    <property type="nucleotide sequence ID" value="NZ_QYZD01000012.1"/>
</dbReference>
<evidence type="ECO:0000313" key="2">
    <source>
        <dbReference type="Proteomes" id="UP000266177"/>
    </source>
</evidence>
<dbReference type="AlphaFoldDB" id="A0A3A3H251"/>
<comment type="caution">
    <text evidence="1">The sequence shown here is derived from an EMBL/GenBank/DDBJ whole genome shotgun (WGS) entry which is preliminary data.</text>
</comment>